<feature type="domain" description="PPIase cyclophilin-type" evidence="8">
    <location>
        <begin position="38"/>
        <end position="192"/>
    </location>
</feature>
<dbReference type="PROSITE" id="PS50005">
    <property type="entry name" value="TPR"/>
    <property type="match status" value="1"/>
</dbReference>
<dbReference type="FunFam" id="2.40.100.10:FF:000054">
    <property type="entry name" value="Peptidyl-prolyl cis-trans isomerase D"/>
    <property type="match status" value="1"/>
</dbReference>
<evidence type="ECO:0000256" key="6">
    <source>
        <dbReference type="ARBA" id="ARBA00023235"/>
    </source>
</evidence>
<dbReference type="PANTHER" id="PTHR11071:SF561">
    <property type="entry name" value="PEPTIDYL-PROLYL CIS-TRANS ISOMERASE D-RELATED"/>
    <property type="match status" value="1"/>
</dbReference>
<dbReference type="GO" id="GO:0003755">
    <property type="term" value="F:peptidyl-prolyl cis-trans isomerase activity"/>
    <property type="evidence" value="ECO:0007669"/>
    <property type="project" value="UniProtKB-KW"/>
</dbReference>
<dbReference type="PROSITE" id="PS50072">
    <property type="entry name" value="CSA_PPIASE_2"/>
    <property type="match status" value="1"/>
</dbReference>
<evidence type="ECO:0000313" key="9">
    <source>
        <dbReference type="EMBL" id="CCC50605.1"/>
    </source>
</evidence>
<proteinExistence type="predicted"/>
<evidence type="ECO:0000256" key="2">
    <source>
        <dbReference type="ARBA" id="ARBA00013194"/>
    </source>
</evidence>
<sequence length="373" mass="40542">MMKVKQEAKGSLELKETTKMGTFCWLQVAIGGKPLKEKIILELFDDITPRTCQNFRALCTGNEGKLTEGTGIPMTYKGSTFHRIIAGFMIQGGDFTKHNGTGGVSIYGERFDDENFDVPCDKTGLLAMANAGPNTNGSQFFITVKPAPHLTKRHVVFGKVVRGMNSVRALEYTETGENDVPLSPCVIVDCGVVDVLPDPEEQVGGDAFPDYPADCAPDVGDAGLLEAAEAIRQLGNNLFKNAEYEYSFEKYEKAVRYVKAVNKTSANESAVNELLMACYNNAAAAALKLKRFSDARNATTHVLEIDDSNVKALFRRATACLESGDTESAVTDLTKAKSLEPQNADVAAKLLQAKDAEKARKAKLASNLRKMFS</sequence>
<dbReference type="InterPro" id="IPR002130">
    <property type="entry name" value="Cyclophilin-type_PPIase_dom"/>
</dbReference>
<dbReference type="VEuPathDB" id="TriTrypDB:TvY486_0904260"/>
<dbReference type="AlphaFoldDB" id="G0U2V1"/>
<keyword evidence="6 9" id="KW-0413">Isomerase</keyword>
<dbReference type="GO" id="GO:0005829">
    <property type="term" value="C:cytosol"/>
    <property type="evidence" value="ECO:0007669"/>
    <property type="project" value="TreeGrafter"/>
</dbReference>
<dbReference type="InterPro" id="IPR020892">
    <property type="entry name" value="Cyclophilin-type_PPIase_CS"/>
</dbReference>
<dbReference type="Pfam" id="PF00160">
    <property type="entry name" value="Pro_isomerase"/>
    <property type="match status" value="1"/>
</dbReference>
<keyword evidence="5" id="KW-0697">Rotamase</keyword>
<dbReference type="Gene3D" id="2.40.100.10">
    <property type="entry name" value="Cyclophilin-like"/>
    <property type="match status" value="1"/>
</dbReference>
<dbReference type="InterPro" id="IPR019734">
    <property type="entry name" value="TPR_rpt"/>
</dbReference>
<dbReference type="EMBL" id="HE573025">
    <property type="protein sequence ID" value="CCC50605.1"/>
    <property type="molecule type" value="Genomic_DNA"/>
</dbReference>
<dbReference type="GO" id="GO:0016018">
    <property type="term" value="F:cyclosporin A binding"/>
    <property type="evidence" value="ECO:0007669"/>
    <property type="project" value="TreeGrafter"/>
</dbReference>
<dbReference type="Gene3D" id="1.25.40.10">
    <property type="entry name" value="Tetratricopeptide repeat domain"/>
    <property type="match status" value="1"/>
</dbReference>
<evidence type="ECO:0000256" key="1">
    <source>
        <dbReference type="ARBA" id="ARBA00000971"/>
    </source>
</evidence>
<dbReference type="PROSITE" id="PS00170">
    <property type="entry name" value="CSA_PPIASE_1"/>
    <property type="match status" value="1"/>
</dbReference>
<reference evidence="9" key="1">
    <citation type="journal article" date="2012" name="Proc. Natl. Acad. Sci. U.S.A.">
        <title>Antigenic diversity is generated by distinct evolutionary mechanisms in African trypanosome species.</title>
        <authorList>
            <person name="Jackson A.P."/>
            <person name="Berry A."/>
            <person name="Aslett M."/>
            <person name="Allison H.C."/>
            <person name="Burton P."/>
            <person name="Vavrova-Anderson J."/>
            <person name="Brown R."/>
            <person name="Browne H."/>
            <person name="Corton N."/>
            <person name="Hauser H."/>
            <person name="Gamble J."/>
            <person name="Gilderthorp R."/>
            <person name="Marcello L."/>
            <person name="McQuillan J."/>
            <person name="Otto T.D."/>
            <person name="Quail M.A."/>
            <person name="Sanders M.J."/>
            <person name="van Tonder A."/>
            <person name="Ginger M.L."/>
            <person name="Field M.C."/>
            <person name="Barry J.D."/>
            <person name="Hertz-Fowler C."/>
            <person name="Berriman M."/>
        </authorList>
    </citation>
    <scope>NUCLEOTIDE SEQUENCE</scope>
    <source>
        <strain evidence="9">Y486</strain>
    </source>
</reference>
<feature type="repeat" description="TPR" evidence="7">
    <location>
        <begin position="310"/>
        <end position="343"/>
    </location>
</feature>
<dbReference type="InterPro" id="IPR029000">
    <property type="entry name" value="Cyclophilin-like_dom_sf"/>
</dbReference>
<evidence type="ECO:0000256" key="5">
    <source>
        <dbReference type="ARBA" id="ARBA00023110"/>
    </source>
</evidence>
<dbReference type="EC" id="5.2.1.8" evidence="2"/>
<name>G0U2V1_TRYVY</name>
<keyword evidence="3" id="KW-0677">Repeat</keyword>
<dbReference type="PANTHER" id="PTHR11071">
    <property type="entry name" value="PEPTIDYL-PROLYL CIS-TRANS ISOMERASE"/>
    <property type="match status" value="1"/>
</dbReference>
<protein>
    <recommendedName>
        <fullName evidence="2">peptidylprolyl isomerase</fullName>
        <ecNumber evidence="2">5.2.1.8</ecNumber>
    </recommendedName>
</protein>
<organism evidence="9">
    <name type="scientific">Trypanosoma vivax (strain Y486)</name>
    <dbReference type="NCBI Taxonomy" id="1055687"/>
    <lineage>
        <taxon>Eukaryota</taxon>
        <taxon>Discoba</taxon>
        <taxon>Euglenozoa</taxon>
        <taxon>Kinetoplastea</taxon>
        <taxon>Metakinetoplastina</taxon>
        <taxon>Trypanosomatida</taxon>
        <taxon>Trypanosomatidae</taxon>
        <taxon>Trypanosoma</taxon>
        <taxon>Duttonella</taxon>
    </lineage>
</organism>
<dbReference type="GO" id="GO:0006457">
    <property type="term" value="P:protein folding"/>
    <property type="evidence" value="ECO:0007669"/>
    <property type="project" value="InterPro"/>
</dbReference>
<accession>G0U2V1</accession>
<dbReference type="FunFam" id="1.25.40.10:FF:000029">
    <property type="entry name" value="peptidyl-prolyl cis-trans isomerase D"/>
    <property type="match status" value="1"/>
</dbReference>
<dbReference type="SUPFAM" id="SSF48452">
    <property type="entry name" value="TPR-like"/>
    <property type="match status" value="1"/>
</dbReference>
<evidence type="ECO:0000256" key="3">
    <source>
        <dbReference type="ARBA" id="ARBA00022737"/>
    </source>
</evidence>
<dbReference type="PRINTS" id="PR00153">
    <property type="entry name" value="CSAPPISMRASE"/>
</dbReference>
<dbReference type="InterPro" id="IPR011990">
    <property type="entry name" value="TPR-like_helical_dom_sf"/>
</dbReference>
<gene>
    <name evidence="9" type="ORF">TVY486_0904260</name>
</gene>
<keyword evidence="4 7" id="KW-0802">TPR repeat</keyword>
<evidence type="ECO:0000259" key="8">
    <source>
        <dbReference type="PROSITE" id="PS50072"/>
    </source>
</evidence>
<dbReference type="SMART" id="SM00028">
    <property type="entry name" value="TPR"/>
    <property type="match status" value="3"/>
</dbReference>
<comment type="catalytic activity">
    <reaction evidence="1">
        <text>[protein]-peptidylproline (omega=180) = [protein]-peptidylproline (omega=0)</text>
        <dbReference type="Rhea" id="RHEA:16237"/>
        <dbReference type="Rhea" id="RHEA-COMP:10747"/>
        <dbReference type="Rhea" id="RHEA-COMP:10748"/>
        <dbReference type="ChEBI" id="CHEBI:83833"/>
        <dbReference type="ChEBI" id="CHEBI:83834"/>
        <dbReference type="EC" id="5.2.1.8"/>
    </reaction>
</comment>
<evidence type="ECO:0000256" key="7">
    <source>
        <dbReference type="PROSITE-ProRule" id="PRU00339"/>
    </source>
</evidence>
<evidence type="ECO:0000256" key="4">
    <source>
        <dbReference type="ARBA" id="ARBA00022803"/>
    </source>
</evidence>
<dbReference type="SUPFAM" id="SSF50891">
    <property type="entry name" value="Cyclophilin-like"/>
    <property type="match status" value="1"/>
</dbReference>